<comment type="caution">
    <text evidence="1">The sequence shown here is derived from an EMBL/GenBank/DDBJ whole genome shotgun (WGS) entry which is preliminary data.</text>
</comment>
<dbReference type="Pfam" id="PF20113">
    <property type="entry name" value="DUF6503"/>
    <property type="match status" value="1"/>
</dbReference>
<dbReference type="Proteomes" id="UP000032361">
    <property type="component" value="Unassembled WGS sequence"/>
</dbReference>
<dbReference type="OrthoDB" id="282859at2"/>
<reference evidence="1 2" key="1">
    <citation type="journal article" date="2015" name="Antonie Van Leeuwenhoek">
        <title>Tamlana nanhaiensis sp. nov., isolated from surface seawater collected from the South China Sea.</title>
        <authorList>
            <person name="Liu X."/>
            <person name="Lai Q."/>
            <person name="Du Y."/>
            <person name="Li G."/>
            <person name="Sun F."/>
            <person name="Shao Z."/>
        </authorList>
    </citation>
    <scope>NUCLEOTIDE SEQUENCE [LARGE SCALE GENOMIC DNA]</scope>
    <source>
        <strain evidence="1 2">FHC16</strain>
    </source>
</reference>
<proteinExistence type="predicted"/>
<dbReference type="PATRIC" id="fig|1382798.3.peg.2476"/>
<evidence type="ECO:0008006" key="3">
    <source>
        <dbReference type="Google" id="ProtNLM"/>
    </source>
</evidence>
<sequence>MKNLCLAIIMVFITSCKKDTNKSQINYKTETLDVTTSIYPEPISKVFHAHGGTDTWNAMKTLEFTIGNEKGDELTTIDLKQRKSRIELPKHSIGFDGKAVWVFNKDTTNYQGNAKFYHNLMFYFCGMPFVFSDSGIHYSEAEALNFQGITYPGIKISYDDGVGASSDDEYVLYYHPETYKMEWLAYTVTYFTQEKSEKFSFVKYGEWQTVNGLLLPKTISWYHVENGAPTEKRNEVIFKDVKISKEKLDASNFIAPKGSFIIE</sequence>
<evidence type="ECO:0000313" key="1">
    <source>
        <dbReference type="EMBL" id="KJD33370.1"/>
    </source>
</evidence>
<gene>
    <name evidence="1" type="ORF">PK35_05785</name>
</gene>
<dbReference type="RefSeq" id="WP_044625761.1">
    <property type="nucleotide sequence ID" value="NZ_JTDV01000003.1"/>
</dbReference>
<evidence type="ECO:0000313" key="2">
    <source>
        <dbReference type="Proteomes" id="UP000032361"/>
    </source>
</evidence>
<dbReference type="InterPro" id="IPR045444">
    <property type="entry name" value="DUF6503"/>
</dbReference>
<keyword evidence="2" id="KW-1185">Reference proteome</keyword>
<dbReference type="STRING" id="1382798.PK35_05785"/>
<organism evidence="1 2">
    <name type="scientific">Neotamlana nanhaiensis</name>
    <dbReference type="NCBI Taxonomy" id="1382798"/>
    <lineage>
        <taxon>Bacteria</taxon>
        <taxon>Pseudomonadati</taxon>
        <taxon>Bacteroidota</taxon>
        <taxon>Flavobacteriia</taxon>
        <taxon>Flavobacteriales</taxon>
        <taxon>Flavobacteriaceae</taxon>
        <taxon>Neotamlana</taxon>
    </lineage>
</organism>
<name>A0A0D7W2M4_9FLAO</name>
<dbReference type="AlphaFoldDB" id="A0A0D7W2M4"/>
<dbReference type="PROSITE" id="PS51257">
    <property type="entry name" value="PROKAR_LIPOPROTEIN"/>
    <property type="match status" value="1"/>
</dbReference>
<dbReference type="EMBL" id="JTDV01000003">
    <property type="protein sequence ID" value="KJD33370.1"/>
    <property type="molecule type" value="Genomic_DNA"/>
</dbReference>
<accession>A0A0D7W2M4</accession>
<protein>
    <recommendedName>
        <fullName evidence="3">Threonine synthase</fullName>
    </recommendedName>
</protein>